<protein>
    <submittedName>
        <fullName evidence="2">Uncharacterized protein</fullName>
    </submittedName>
</protein>
<evidence type="ECO:0000313" key="3">
    <source>
        <dbReference type="Proteomes" id="UP000280307"/>
    </source>
</evidence>
<gene>
    <name evidence="2" type="ORF">EI684_01575</name>
</gene>
<dbReference type="EMBL" id="RSAS01000067">
    <property type="protein sequence ID" value="RRR77370.1"/>
    <property type="molecule type" value="Genomic_DNA"/>
</dbReference>
<accession>A0A426UAF8</accession>
<keyword evidence="1" id="KW-1133">Transmembrane helix</keyword>
<dbReference type="AlphaFoldDB" id="A0A426UAF8"/>
<reference evidence="2 3" key="1">
    <citation type="submission" date="2018-12" db="EMBL/GenBank/DDBJ databases">
        <title>Genome Sequence of Candidatus Viridilinea halotolerans isolated from saline sulfide-rich spring.</title>
        <authorList>
            <person name="Grouzdev D.S."/>
            <person name="Burganskaya E.I."/>
            <person name="Krutkina M.S."/>
            <person name="Sukhacheva M.V."/>
            <person name="Gorlenko V.M."/>
        </authorList>
    </citation>
    <scope>NUCLEOTIDE SEQUENCE [LARGE SCALE GENOMIC DNA]</scope>
    <source>
        <strain evidence="2">Chok-6</strain>
    </source>
</reference>
<dbReference type="Proteomes" id="UP000280307">
    <property type="component" value="Unassembled WGS sequence"/>
</dbReference>
<proteinExistence type="predicted"/>
<organism evidence="2 3">
    <name type="scientific">Candidatus Viridilinea halotolerans</name>
    <dbReference type="NCBI Taxonomy" id="2491704"/>
    <lineage>
        <taxon>Bacteria</taxon>
        <taxon>Bacillati</taxon>
        <taxon>Chloroflexota</taxon>
        <taxon>Chloroflexia</taxon>
        <taxon>Chloroflexales</taxon>
        <taxon>Chloroflexineae</taxon>
        <taxon>Oscillochloridaceae</taxon>
        <taxon>Candidatus Viridilinea</taxon>
    </lineage>
</organism>
<feature type="transmembrane region" description="Helical" evidence="1">
    <location>
        <begin position="92"/>
        <end position="113"/>
    </location>
</feature>
<keyword evidence="1" id="KW-0472">Membrane</keyword>
<comment type="caution">
    <text evidence="2">The sequence shown here is derived from an EMBL/GenBank/DDBJ whole genome shotgun (WGS) entry which is preliminary data.</text>
</comment>
<keyword evidence="1" id="KW-0812">Transmembrane</keyword>
<evidence type="ECO:0000313" key="2">
    <source>
        <dbReference type="EMBL" id="RRR77370.1"/>
    </source>
</evidence>
<feature type="transmembrane region" description="Helical" evidence="1">
    <location>
        <begin position="60"/>
        <end position="86"/>
    </location>
</feature>
<evidence type="ECO:0000256" key="1">
    <source>
        <dbReference type="SAM" id="Phobius"/>
    </source>
</evidence>
<name>A0A426UAF8_9CHLR</name>
<sequence>MSQEPIYQSIDSLKPLENLVAEASSAVADPFRTASHDFAINEALAATSGIGTGAAIGFAALYYGGSVVGLSAAGITSGLAAAGALIGGGMVAGIAVLAAPAVILGLAGLAVAGNHNHQKLQEKKELLLQEILRKHDAIIRELSRKAHQSKERADYLTKLNTLLQSAIKDLRKDLGKHGNA</sequence>